<keyword evidence="2" id="KW-0238">DNA-binding</keyword>
<accession>A0A5A5T7X7</accession>
<evidence type="ECO:0000313" key="6">
    <source>
        <dbReference type="Proteomes" id="UP000322530"/>
    </source>
</evidence>
<reference evidence="5 6" key="1">
    <citation type="submission" date="2019-01" db="EMBL/GenBank/DDBJ databases">
        <title>Draft genome sequence of Dictyobacter sp. Uno17.</title>
        <authorList>
            <person name="Wang C.M."/>
            <person name="Zheng Y."/>
            <person name="Sakai Y."/>
            <person name="Abe K."/>
            <person name="Yokota A."/>
            <person name="Yabe S."/>
        </authorList>
    </citation>
    <scope>NUCLEOTIDE SEQUENCE [LARGE SCALE GENOMIC DNA]</scope>
    <source>
        <strain evidence="5 6">Uno17</strain>
    </source>
</reference>
<dbReference type="PROSITE" id="PS00398">
    <property type="entry name" value="RECOMBINASES_2"/>
    <property type="match status" value="1"/>
</dbReference>
<evidence type="ECO:0000256" key="2">
    <source>
        <dbReference type="ARBA" id="ARBA00023125"/>
    </source>
</evidence>
<dbReference type="PROSITE" id="PS51736">
    <property type="entry name" value="RECOMBINASES_3"/>
    <property type="match status" value="1"/>
</dbReference>
<dbReference type="GO" id="GO:0003677">
    <property type="term" value="F:DNA binding"/>
    <property type="evidence" value="ECO:0007669"/>
    <property type="project" value="UniProtKB-KW"/>
</dbReference>
<feature type="domain" description="Resolvase/invertase-type recombinase catalytic" evidence="4">
    <location>
        <begin position="1"/>
        <end position="83"/>
    </location>
</feature>
<dbReference type="GO" id="GO:0000150">
    <property type="term" value="F:DNA strand exchange activity"/>
    <property type="evidence" value="ECO:0007669"/>
    <property type="project" value="InterPro"/>
</dbReference>
<comment type="caution">
    <text evidence="5">The sequence shown here is derived from an EMBL/GenBank/DDBJ whole genome shotgun (WGS) entry which is preliminary data.</text>
</comment>
<evidence type="ECO:0000256" key="3">
    <source>
        <dbReference type="ARBA" id="ARBA00023172"/>
    </source>
</evidence>
<organism evidence="5 6">
    <name type="scientific">Dictyobacter arantiisoli</name>
    <dbReference type="NCBI Taxonomy" id="2014874"/>
    <lineage>
        <taxon>Bacteria</taxon>
        <taxon>Bacillati</taxon>
        <taxon>Chloroflexota</taxon>
        <taxon>Ktedonobacteria</taxon>
        <taxon>Ktedonobacterales</taxon>
        <taxon>Dictyobacteraceae</taxon>
        <taxon>Dictyobacter</taxon>
    </lineage>
</organism>
<sequence length="140" mass="15478">MRSGDTVVVWKLDRLGRSLKDLIETLNVLKDRGVDFISVTENIDTTTPGGKLIFHLMGALAEFERDLIRERTNAGLAAARARGRIGGRPKRLATNGKVVLARRLFADPNQSLPEICSTLEISRSILYRYVKEATPPASDS</sequence>
<dbReference type="InterPro" id="IPR036162">
    <property type="entry name" value="Resolvase-like_N_sf"/>
</dbReference>
<evidence type="ECO:0000313" key="5">
    <source>
        <dbReference type="EMBL" id="GCF07123.1"/>
    </source>
</evidence>
<keyword evidence="3" id="KW-0233">DNA recombination</keyword>
<dbReference type="Proteomes" id="UP000322530">
    <property type="component" value="Unassembled WGS sequence"/>
</dbReference>
<dbReference type="InterPro" id="IPR006119">
    <property type="entry name" value="Resolv_N"/>
</dbReference>
<dbReference type="PANTHER" id="PTHR30461:SF2">
    <property type="entry name" value="SERINE RECOMBINASE PINE-RELATED"/>
    <property type="match status" value="1"/>
</dbReference>
<dbReference type="EMBL" id="BIXY01000006">
    <property type="protein sequence ID" value="GCF07123.1"/>
    <property type="molecule type" value="Genomic_DNA"/>
</dbReference>
<keyword evidence="1" id="KW-0229">DNA integration</keyword>
<dbReference type="PANTHER" id="PTHR30461">
    <property type="entry name" value="DNA-INVERTASE FROM LAMBDOID PROPHAGE"/>
    <property type="match status" value="1"/>
</dbReference>
<dbReference type="InterPro" id="IPR050639">
    <property type="entry name" value="SSR_resolvase"/>
</dbReference>
<dbReference type="GO" id="GO:0015074">
    <property type="term" value="P:DNA integration"/>
    <property type="evidence" value="ECO:0007669"/>
    <property type="project" value="UniProtKB-KW"/>
</dbReference>
<dbReference type="SMART" id="SM00857">
    <property type="entry name" value="Resolvase"/>
    <property type="match status" value="1"/>
</dbReference>
<proteinExistence type="predicted"/>
<name>A0A5A5T7X7_9CHLR</name>
<dbReference type="SUPFAM" id="SSF53041">
    <property type="entry name" value="Resolvase-like"/>
    <property type="match status" value="1"/>
</dbReference>
<dbReference type="Pfam" id="PF00239">
    <property type="entry name" value="Resolvase"/>
    <property type="match status" value="1"/>
</dbReference>
<dbReference type="InterPro" id="IPR006118">
    <property type="entry name" value="Recombinase_CS"/>
</dbReference>
<dbReference type="AlphaFoldDB" id="A0A5A5T7X7"/>
<evidence type="ECO:0000259" key="4">
    <source>
        <dbReference type="PROSITE" id="PS51736"/>
    </source>
</evidence>
<dbReference type="CDD" id="cd03768">
    <property type="entry name" value="SR_ResInv"/>
    <property type="match status" value="1"/>
</dbReference>
<evidence type="ECO:0000256" key="1">
    <source>
        <dbReference type="ARBA" id="ARBA00022908"/>
    </source>
</evidence>
<protein>
    <recommendedName>
        <fullName evidence="4">Resolvase/invertase-type recombinase catalytic domain-containing protein</fullName>
    </recommendedName>
</protein>
<keyword evidence="6" id="KW-1185">Reference proteome</keyword>
<gene>
    <name evidence="5" type="ORF">KDI_06870</name>
</gene>
<dbReference type="Gene3D" id="3.40.50.1390">
    <property type="entry name" value="Resolvase, N-terminal catalytic domain"/>
    <property type="match status" value="1"/>
</dbReference>